<organism evidence="8 9">
    <name type="scientific">Leptobrachium leishanense</name>
    <name type="common">Leishan spiny toad</name>
    <dbReference type="NCBI Taxonomy" id="445787"/>
    <lineage>
        <taxon>Eukaryota</taxon>
        <taxon>Metazoa</taxon>
        <taxon>Chordata</taxon>
        <taxon>Craniata</taxon>
        <taxon>Vertebrata</taxon>
        <taxon>Euteleostomi</taxon>
        <taxon>Amphibia</taxon>
        <taxon>Batrachia</taxon>
        <taxon>Anura</taxon>
        <taxon>Pelobatoidea</taxon>
        <taxon>Megophryidae</taxon>
        <taxon>Leptobrachium</taxon>
    </lineage>
</organism>
<evidence type="ECO:0000259" key="7">
    <source>
        <dbReference type="Pfam" id="PF07051"/>
    </source>
</evidence>
<evidence type="ECO:0000313" key="8">
    <source>
        <dbReference type="Ensembl" id="ENSLLEP00000012220.1"/>
    </source>
</evidence>
<reference evidence="8" key="2">
    <citation type="submission" date="2025-09" db="UniProtKB">
        <authorList>
            <consortium name="Ensembl"/>
        </authorList>
    </citation>
    <scope>IDENTIFICATION</scope>
</reference>
<comment type="function">
    <text evidence="5">Maintains stem cell potency. Increases STAT3 phosphorylation and controls ERK phosphorylation. May act as a scaffold, increasing STAT3 recruitment onto endosomes.</text>
</comment>
<proteinExistence type="inferred from homology"/>
<dbReference type="Pfam" id="PF07051">
    <property type="entry name" value="OCIA"/>
    <property type="match status" value="1"/>
</dbReference>
<dbReference type="InterPro" id="IPR009764">
    <property type="entry name" value="OCIA_dom"/>
</dbReference>
<reference evidence="8" key="1">
    <citation type="submission" date="2025-08" db="UniProtKB">
        <authorList>
            <consortium name="Ensembl"/>
        </authorList>
    </citation>
    <scope>IDENTIFICATION</scope>
</reference>
<evidence type="ECO:0000313" key="9">
    <source>
        <dbReference type="Proteomes" id="UP000694569"/>
    </source>
</evidence>
<comment type="domain">
    <text evidence="5">The OCIA domain is necessary and sufficient for endosomal localization.</text>
</comment>
<feature type="compositionally biased region" description="Basic and acidic residues" evidence="6">
    <location>
        <begin position="223"/>
        <end position="239"/>
    </location>
</feature>
<evidence type="ECO:0000256" key="5">
    <source>
        <dbReference type="RuleBase" id="RU369066"/>
    </source>
</evidence>
<evidence type="ECO:0000256" key="6">
    <source>
        <dbReference type="SAM" id="MobiDB-lite"/>
    </source>
</evidence>
<feature type="compositionally biased region" description="Polar residues" evidence="6">
    <location>
        <begin position="148"/>
        <end position="166"/>
    </location>
</feature>
<dbReference type="Proteomes" id="UP000694569">
    <property type="component" value="Unplaced"/>
</dbReference>
<comment type="subunit">
    <text evidence="5">Interacts with STAT3.</text>
</comment>
<protein>
    <recommendedName>
        <fullName evidence="4 5">OCIA domain-containing protein 1</fullName>
    </recommendedName>
</protein>
<feature type="compositionally biased region" description="Low complexity" evidence="6">
    <location>
        <begin position="167"/>
        <end position="176"/>
    </location>
</feature>
<feature type="region of interest" description="Disordered" evidence="6">
    <location>
        <begin position="1"/>
        <end position="21"/>
    </location>
</feature>
<feature type="region of interest" description="Disordered" evidence="6">
    <location>
        <begin position="123"/>
        <end position="194"/>
    </location>
</feature>
<dbReference type="PANTHER" id="PTHR13336:SF4">
    <property type="entry name" value="OCIA DOMAIN-CONTAINING PROTEIN 1"/>
    <property type="match status" value="1"/>
</dbReference>
<feature type="region of interest" description="Disordered" evidence="6">
    <location>
        <begin position="215"/>
        <end position="246"/>
    </location>
</feature>
<dbReference type="AlphaFoldDB" id="A0A8C5MBD8"/>
<dbReference type="Ensembl" id="ENSLLET00000012699.1">
    <property type="protein sequence ID" value="ENSLLEP00000012220.1"/>
    <property type="gene ID" value="ENSLLEG00000007766.1"/>
</dbReference>
<sequence>MASSPAELRNQQQPQHGNVQNLRIGYDLTEEEKNVLRQCSQESFWSRALPLSVVSMTLTQVLIAKGILTASGRFGAIPKVAFAGFFGYMAGKISYQKTCLDRLMNLEGSPAGEALRQLKNRSMRQPGLPPKDVESSAAQGEPAPLNAASRQFDSSQYDSSPATIPFSSSFSESATSGITDNQVPEPAPLEEAAKRKYMTYDDLRNKNRETYEIIATPKTYTPGRHEPDRLPRKDVKTNKYGDVWEE</sequence>
<dbReference type="PANTHER" id="PTHR13336">
    <property type="entry name" value="OVARIAN CARCINOMA IMMUNOREACTIVE ANTIGEN"/>
    <property type="match status" value="1"/>
</dbReference>
<feature type="domain" description="OCIA" evidence="7">
    <location>
        <begin position="25"/>
        <end position="109"/>
    </location>
</feature>
<evidence type="ECO:0000256" key="3">
    <source>
        <dbReference type="ARBA" id="ARBA00037952"/>
    </source>
</evidence>
<dbReference type="InterPro" id="IPR040187">
    <property type="entry name" value="OCAD1/2"/>
</dbReference>
<dbReference type="GO" id="GO:0005768">
    <property type="term" value="C:endosome"/>
    <property type="evidence" value="ECO:0007669"/>
    <property type="project" value="UniProtKB-SubCell"/>
</dbReference>
<dbReference type="GeneTree" id="ENSGT00530000063690"/>
<evidence type="ECO:0000256" key="2">
    <source>
        <dbReference type="ARBA" id="ARBA00022753"/>
    </source>
</evidence>
<comment type="subcellular location">
    <subcellularLocation>
        <location evidence="1 5">Endosome</location>
    </subcellularLocation>
</comment>
<name>A0A8C5MBD8_9ANUR</name>
<comment type="similarity">
    <text evidence="3 5">Belongs to the OCIAD1 family.</text>
</comment>
<keyword evidence="2 5" id="KW-0967">Endosome</keyword>
<evidence type="ECO:0000256" key="4">
    <source>
        <dbReference type="ARBA" id="ARBA00040877"/>
    </source>
</evidence>
<keyword evidence="9" id="KW-1185">Reference proteome</keyword>
<evidence type="ECO:0000256" key="1">
    <source>
        <dbReference type="ARBA" id="ARBA00004177"/>
    </source>
</evidence>
<dbReference type="OrthoDB" id="6513616at2759"/>
<accession>A0A8C5MBD8</accession>
<dbReference type="GO" id="GO:2000736">
    <property type="term" value="P:regulation of stem cell differentiation"/>
    <property type="evidence" value="ECO:0007669"/>
    <property type="project" value="UniProtKB-UniRule"/>
</dbReference>